<feature type="non-terminal residue" evidence="2">
    <location>
        <position position="1"/>
    </location>
</feature>
<feature type="compositionally biased region" description="Low complexity" evidence="1">
    <location>
        <begin position="52"/>
        <end position="71"/>
    </location>
</feature>
<feature type="compositionally biased region" description="Polar residues" evidence="1">
    <location>
        <begin position="84"/>
        <end position="98"/>
    </location>
</feature>
<dbReference type="EMBL" id="CAJVPL010016363">
    <property type="protein sequence ID" value="CAG8695504.1"/>
    <property type="molecule type" value="Genomic_DNA"/>
</dbReference>
<dbReference type="AlphaFoldDB" id="A0A9N9EU01"/>
<proteinExistence type="predicted"/>
<name>A0A9N9EU01_9GLOM</name>
<accession>A0A9N9EU01</accession>
<keyword evidence="3" id="KW-1185">Reference proteome</keyword>
<sequence length="192" mass="21485">YLLMDSDDNKTLLNKQSLPSSTPHTPTSASQSHLPLTPHTPASQSHPPPTSHTPASQSHPSPTSHTPASQSHPPPTPHTSTSPKKSQTYEDYSSDDQCSNLRTIQQRFEMSQKNKEKTRIRVGSLSSTRCLPTRCSPSRRSPSRYYLLLRHYSPSRRSPSPPRCSPLSPRHLPLRISNPFLVDDLQITTYQT</sequence>
<feature type="region of interest" description="Disordered" evidence="1">
    <location>
        <begin position="1"/>
        <end position="98"/>
    </location>
</feature>
<reference evidence="2" key="1">
    <citation type="submission" date="2021-06" db="EMBL/GenBank/DDBJ databases">
        <authorList>
            <person name="Kallberg Y."/>
            <person name="Tangrot J."/>
            <person name="Rosling A."/>
        </authorList>
    </citation>
    <scope>NUCLEOTIDE SEQUENCE</scope>
    <source>
        <strain evidence="2">MT106</strain>
    </source>
</reference>
<evidence type="ECO:0000256" key="1">
    <source>
        <dbReference type="SAM" id="MobiDB-lite"/>
    </source>
</evidence>
<gene>
    <name evidence="2" type="ORF">AGERDE_LOCUS13258</name>
</gene>
<dbReference type="Proteomes" id="UP000789831">
    <property type="component" value="Unassembled WGS sequence"/>
</dbReference>
<organism evidence="2 3">
    <name type="scientific">Ambispora gerdemannii</name>
    <dbReference type="NCBI Taxonomy" id="144530"/>
    <lineage>
        <taxon>Eukaryota</taxon>
        <taxon>Fungi</taxon>
        <taxon>Fungi incertae sedis</taxon>
        <taxon>Mucoromycota</taxon>
        <taxon>Glomeromycotina</taxon>
        <taxon>Glomeromycetes</taxon>
        <taxon>Archaeosporales</taxon>
        <taxon>Ambisporaceae</taxon>
        <taxon>Ambispora</taxon>
    </lineage>
</organism>
<protein>
    <submittedName>
        <fullName evidence="2">7322_t:CDS:1</fullName>
    </submittedName>
</protein>
<comment type="caution">
    <text evidence="2">The sequence shown here is derived from an EMBL/GenBank/DDBJ whole genome shotgun (WGS) entry which is preliminary data.</text>
</comment>
<evidence type="ECO:0000313" key="3">
    <source>
        <dbReference type="Proteomes" id="UP000789831"/>
    </source>
</evidence>
<evidence type="ECO:0000313" key="2">
    <source>
        <dbReference type="EMBL" id="CAG8695504.1"/>
    </source>
</evidence>
<feature type="compositionally biased region" description="Low complexity" evidence="1">
    <location>
        <begin position="17"/>
        <end position="45"/>
    </location>
</feature>